<organism evidence="1 2">
    <name type="scientific">Rossellomorea marisflavi</name>
    <dbReference type="NCBI Taxonomy" id="189381"/>
    <lineage>
        <taxon>Bacteria</taxon>
        <taxon>Bacillati</taxon>
        <taxon>Bacillota</taxon>
        <taxon>Bacilli</taxon>
        <taxon>Bacillales</taxon>
        <taxon>Bacillaceae</taxon>
        <taxon>Rossellomorea</taxon>
    </lineage>
</organism>
<evidence type="ECO:0000313" key="2">
    <source>
        <dbReference type="Proteomes" id="UP000322997"/>
    </source>
</evidence>
<dbReference type="Proteomes" id="UP000322997">
    <property type="component" value="Unassembled WGS sequence"/>
</dbReference>
<sequence>MKSTLKKLDGQQSLIEFQTSGGVNVLEINATEYGYTYEDFTNWDITDDEYYDSEDETQL</sequence>
<gene>
    <name evidence="1" type="ORF">FZC83_01970</name>
</gene>
<protein>
    <submittedName>
        <fullName evidence="1">Uncharacterized protein</fullName>
    </submittedName>
</protein>
<dbReference type="AlphaFoldDB" id="A0A5D4S3C1"/>
<evidence type="ECO:0000313" key="1">
    <source>
        <dbReference type="EMBL" id="TYS56362.1"/>
    </source>
</evidence>
<name>A0A5D4S3C1_9BACI</name>
<comment type="caution">
    <text evidence="1">The sequence shown here is derived from an EMBL/GenBank/DDBJ whole genome shotgun (WGS) entry which is preliminary data.</text>
</comment>
<accession>A0A5D4S3C1</accession>
<dbReference type="RefSeq" id="WP_148984396.1">
    <property type="nucleotide sequence ID" value="NZ_JBNILK010000001.1"/>
</dbReference>
<proteinExistence type="predicted"/>
<reference evidence="1 2" key="1">
    <citation type="submission" date="2019-08" db="EMBL/GenBank/DDBJ databases">
        <title>Bacillus genomes from the desert of Cuatro Cienegas, Coahuila.</title>
        <authorList>
            <person name="Olmedo-Alvarez G."/>
        </authorList>
    </citation>
    <scope>NUCLEOTIDE SEQUENCE [LARGE SCALE GENOMIC DNA]</scope>
    <source>
        <strain evidence="1 2">CH108_3D</strain>
    </source>
</reference>
<dbReference type="EMBL" id="VTEQ01000001">
    <property type="protein sequence ID" value="TYS56362.1"/>
    <property type="molecule type" value="Genomic_DNA"/>
</dbReference>